<gene>
    <name evidence="1" type="ORF">HDF14_002814</name>
</gene>
<organism evidence="1 2">
    <name type="scientific">Tunturiibacter gelidiferens</name>
    <dbReference type="NCBI Taxonomy" id="3069689"/>
    <lineage>
        <taxon>Bacteria</taxon>
        <taxon>Pseudomonadati</taxon>
        <taxon>Acidobacteriota</taxon>
        <taxon>Terriglobia</taxon>
        <taxon>Terriglobales</taxon>
        <taxon>Acidobacteriaceae</taxon>
        <taxon>Tunturiibacter</taxon>
    </lineage>
</organism>
<dbReference type="Proteomes" id="UP000535182">
    <property type="component" value="Unassembled WGS sequence"/>
</dbReference>
<dbReference type="RefSeq" id="WP_183977411.1">
    <property type="nucleotide sequence ID" value="NZ_JACHEB010000005.1"/>
</dbReference>
<name>A0A9X0U4C8_9BACT</name>
<accession>A0A9X0U4C8</accession>
<keyword evidence="2" id="KW-1185">Reference proteome</keyword>
<evidence type="ECO:0000313" key="2">
    <source>
        <dbReference type="Proteomes" id="UP000535182"/>
    </source>
</evidence>
<evidence type="ECO:0000313" key="1">
    <source>
        <dbReference type="EMBL" id="MBB5329198.1"/>
    </source>
</evidence>
<sequence>MTRFEIDTLKHGDVESIRLRGHLVLGQPIDDLRQKMDNLASRGELWGFSLVSAVANRYSETLRRRWRKRRDYY</sequence>
<proteinExistence type="predicted"/>
<protein>
    <submittedName>
        <fullName evidence="1">Uncharacterized protein</fullName>
    </submittedName>
</protein>
<reference evidence="1 2" key="1">
    <citation type="submission" date="2020-08" db="EMBL/GenBank/DDBJ databases">
        <title>Genomic Encyclopedia of Type Strains, Phase IV (KMG-V): Genome sequencing to study the core and pangenomes of soil and plant-associated prokaryotes.</title>
        <authorList>
            <person name="Whitman W."/>
        </authorList>
    </citation>
    <scope>NUCLEOTIDE SEQUENCE [LARGE SCALE GENOMIC DNA]</scope>
    <source>
        <strain evidence="1 2">X5P2</strain>
    </source>
</reference>
<dbReference type="AlphaFoldDB" id="A0A9X0U4C8"/>
<dbReference type="EMBL" id="JACHEB010000005">
    <property type="protein sequence ID" value="MBB5329198.1"/>
    <property type="molecule type" value="Genomic_DNA"/>
</dbReference>
<comment type="caution">
    <text evidence="1">The sequence shown here is derived from an EMBL/GenBank/DDBJ whole genome shotgun (WGS) entry which is preliminary data.</text>
</comment>